<dbReference type="PANTHER" id="PTHR33387">
    <property type="entry name" value="RMLC-LIKE JELLY ROLL FOLD PROTEIN"/>
    <property type="match status" value="1"/>
</dbReference>
<dbReference type="Gene3D" id="2.60.120.10">
    <property type="entry name" value="Jelly Rolls"/>
    <property type="match status" value="1"/>
</dbReference>
<evidence type="ECO:0000259" key="1">
    <source>
        <dbReference type="Pfam" id="PF06172"/>
    </source>
</evidence>
<accession>A0A7S3QK32</accession>
<evidence type="ECO:0000313" key="2">
    <source>
        <dbReference type="EMBL" id="CAE0479586.1"/>
    </source>
</evidence>
<reference evidence="2" key="1">
    <citation type="submission" date="2021-01" db="EMBL/GenBank/DDBJ databases">
        <authorList>
            <person name="Corre E."/>
            <person name="Pelletier E."/>
            <person name="Niang G."/>
            <person name="Scheremetjew M."/>
            <person name="Finn R."/>
            <person name="Kale V."/>
            <person name="Holt S."/>
            <person name="Cochrane G."/>
            <person name="Meng A."/>
            <person name="Brown T."/>
            <person name="Cohen L."/>
        </authorList>
    </citation>
    <scope>NUCLEOTIDE SEQUENCE</scope>
    <source>
        <strain evidence="2">MM31A-1</strain>
    </source>
</reference>
<dbReference type="SUPFAM" id="SSF51182">
    <property type="entry name" value="RmlC-like cupins"/>
    <property type="match status" value="1"/>
</dbReference>
<sequence length="238" mass="26799">MPLPPKIADLTSALELIPHPEGGFFVETYRSGCDPMSTKGQTGLDCKEPKTNLVSANGREKNREDGDDRRNAITSIFWVPTHASPKLLLAKNHSDHVHYYQGGCPFKYYLFNPDSGEMTEETLGPDLHIGHKLQVCVAGGLWKCGHLMEEKDGVNKEYEYSLIGEAVAPGFDFHDFAWITESELRSHCKDTAHVNIFIEYVHESAKEITDANRTVKAAAEFYEDNDEQKERAAKRLKK</sequence>
<name>A0A7S3QK32_9STRA</name>
<dbReference type="PANTHER" id="PTHR33387:SF3">
    <property type="entry name" value="DUF985 DOMAIN-CONTAINING PROTEIN"/>
    <property type="match status" value="1"/>
</dbReference>
<dbReference type="InterPro" id="IPR011051">
    <property type="entry name" value="RmlC_Cupin_sf"/>
</dbReference>
<proteinExistence type="predicted"/>
<dbReference type="InterPro" id="IPR039935">
    <property type="entry name" value="YML079W-like"/>
</dbReference>
<dbReference type="EMBL" id="HBIO01031866">
    <property type="protein sequence ID" value="CAE0479586.1"/>
    <property type="molecule type" value="Transcribed_RNA"/>
</dbReference>
<dbReference type="AlphaFoldDB" id="A0A7S3QK32"/>
<gene>
    <name evidence="2" type="ORF">CDEB00056_LOCUS24440</name>
</gene>
<dbReference type="CDD" id="cd06121">
    <property type="entry name" value="cupin_YML079wp"/>
    <property type="match status" value="1"/>
</dbReference>
<organism evidence="2">
    <name type="scientific">Chaetoceros debilis</name>
    <dbReference type="NCBI Taxonomy" id="122233"/>
    <lineage>
        <taxon>Eukaryota</taxon>
        <taxon>Sar</taxon>
        <taxon>Stramenopiles</taxon>
        <taxon>Ochrophyta</taxon>
        <taxon>Bacillariophyta</taxon>
        <taxon>Coscinodiscophyceae</taxon>
        <taxon>Chaetocerotophycidae</taxon>
        <taxon>Chaetocerotales</taxon>
        <taxon>Chaetocerotaceae</taxon>
        <taxon>Chaetoceros</taxon>
    </lineage>
</organism>
<feature type="domain" description="DUF985" evidence="1">
    <location>
        <begin position="10"/>
        <end position="177"/>
    </location>
</feature>
<dbReference type="InterPro" id="IPR014710">
    <property type="entry name" value="RmlC-like_jellyroll"/>
</dbReference>
<protein>
    <recommendedName>
        <fullName evidence="1">DUF985 domain-containing protein</fullName>
    </recommendedName>
</protein>
<dbReference type="Pfam" id="PF06172">
    <property type="entry name" value="Cupin_5"/>
    <property type="match status" value="1"/>
</dbReference>
<dbReference type="InterPro" id="IPR009327">
    <property type="entry name" value="Cupin_DUF985"/>
</dbReference>